<feature type="chain" id="PRO_5001729487" evidence="7">
    <location>
        <begin position="20"/>
        <end position="674"/>
    </location>
</feature>
<feature type="active site" evidence="5 6">
    <location>
        <position position="310"/>
    </location>
</feature>
<keyword evidence="10" id="KW-1185">Reference proteome</keyword>
<dbReference type="InterPro" id="IPR038765">
    <property type="entry name" value="Papain-like_cys_pep_sf"/>
</dbReference>
<dbReference type="InterPro" id="IPR022684">
    <property type="entry name" value="Calpain_cysteine_protease"/>
</dbReference>
<evidence type="ECO:0000256" key="7">
    <source>
        <dbReference type="SAM" id="SignalP"/>
    </source>
</evidence>
<dbReference type="GO" id="GO:0006508">
    <property type="term" value="P:proteolysis"/>
    <property type="evidence" value="ECO:0007669"/>
    <property type="project" value="UniProtKB-KW"/>
</dbReference>
<evidence type="ECO:0000313" key="9">
    <source>
        <dbReference type="EMBL" id="CDW81319.1"/>
    </source>
</evidence>
<proteinExistence type="inferred from homology"/>
<dbReference type="Proteomes" id="UP000039865">
    <property type="component" value="Unassembled WGS sequence"/>
</dbReference>
<gene>
    <name evidence="9" type="primary">Contig18313.g19450</name>
    <name evidence="9" type="ORF">STYLEM_10334</name>
</gene>
<dbReference type="EMBL" id="CCKQ01009810">
    <property type="protein sequence ID" value="CDW81319.1"/>
    <property type="molecule type" value="Genomic_DNA"/>
</dbReference>
<keyword evidence="2 6" id="KW-0645">Protease</keyword>
<sequence>MKISLSVILLLFGVQLVSASFSRMQKMIRALPQTKQLDFSCTTAIDRINSALPDYKSIVSTSSDFWNDNKFPADATSIQWTGTRYTENLLTGFINNKWERLNNFCPTCTLFGTSDFLGDIDQGGLGDCYLLAGVSAVGELNSRFEKAFVNPEINWAGLYAFNVYIRGIPHVLVVDDAIPAGDYGKKPAFASFGSDGSIWGPLLEKAFAKVNSNYEEIKGGQVNEAFSFMASVPSDIFKLNDLSIDSIWTLVSQADAKNWVMGISSPSSPGGDKDRCNLNLPCGHAYSLLGVATVYNQDRSQAINLFKIRNPWRKDADFTGSFSDNSTVWSTIGADGLTYSQQIQLVIADDGVFYMTVDEVKGALSGFTIGKYTQNFVTSWYDKRNDQVANETTPSTFQFTLTESTPMYIRVMIYPKRMYPFSCKSDSTKLKLILQDASGSRVQYFSSFESNNPYIDLVDTPLAAGTYTLKFYPKWTNVDVRDYGIIIDAPIDITITDANGQISRLTGHDFNNKELKPTVDQAPKKSKPQLPDILQSGPAYVMTGDLDQDIVNIRFSSSLQITDSKGNGVFLQGSVSNVNKKSNRQILAYFLGTQTETKTYNGQMTIKTKPGYYFKYSLGNDKCGITPASKAGEKDIIQCSCVITPDFYPKECLLVLATSPGEGTSTSNKASASS</sequence>
<evidence type="ECO:0000313" key="10">
    <source>
        <dbReference type="Proteomes" id="UP000039865"/>
    </source>
</evidence>
<feature type="active site" evidence="5 6">
    <location>
        <position position="284"/>
    </location>
</feature>
<keyword evidence="3 6" id="KW-0378">Hydrolase</keyword>
<dbReference type="Pfam" id="PF00648">
    <property type="entry name" value="Peptidase_C2"/>
    <property type="match status" value="1"/>
</dbReference>
<dbReference type="AlphaFoldDB" id="A0A078AGF2"/>
<name>A0A078AGF2_STYLE</name>
<dbReference type="InParanoid" id="A0A078AGF2"/>
<reference evidence="9 10" key="1">
    <citation type="submission" date="2014-06" db="EMBL/GenBank/DDBJ databases">
        <authorList>
            <person name="Swart Estienne"/>
        </authorList>
    </citation>
    <scope>NUCLEOTIDE SEQUENCE [LARGE SCALE GENOMIC DNA]</scope>
    <source>
        <strain evidence="9 10">130c</strain>
    </source>
</reference>
<evidence type="ECO:0000256" key="2">
    <source>
        <dbReference type="ARBA" id="ARBA00022670"/>
    </source>
</evidence>
<organism evidence="9 10">
    <name type="scientific">Stylonychia lemnae</name>
    <name type="common">Ciliate</name>
    <dbReference type="NCBI Taxonomy" id="5949"/>
    <lineage>
        <taxon>Eukaryota</taxon>
        <taxon>Sar</taxon>
        <taxon>Alveolata</taxon>
        <taxon>Ciliophora</taxon>
        <taxon>Intramacronucleata</taxon>
        <taxon>Spirotrichea</taxon>
        <taxon>Stichotrichia</taxon>
        <taxon>Sporadotrichida</taxon>
        <taxon>Oxytrichidae</taxon>
        <taxon>Stylonychinae</taxon>
        <taxon>Stylonychia</taxon>
    </lineage>
</organism>
<dbReference type="PANTHER" id="PTHR10183">
    <property type="entry name" value="CALPAIN"/>
    <property type="match status" value="1"/>
</dbReference>
<dbReference type="PROSITE" id="PS50203">
    <property type="entry name" value="CALPAIN_CAT"/>
    <property type="match status" value="1"/>
</dbReference>
<dbReference type="GO" id="GO:0004198">
    <property type="term" value="F:calcium-dependent cysteine-type endopeptidase activity"/>
    <property type="evidence" value="ECO:0007669"/>
    <property type="project" value="InterPro"/>
</dbReference>
<protein>
    <submittedName>
        <fullName evidence="9">Calpain family cysteine protease containing protein</fullName>
    </submittedName>
</protein>
<feature type="signal peptide" evidence="7">
    <location>
        <begin position="1"/>
        <end position="19"/>
    </location>
</feature>
<feature type="domain" description="Calpain catalytic" evidence="8">
    <location>
        <begin position="65"/>
        <end position="373"/>
    </location>
</feature>
<evidence type="ECO:0000256" key="4">
    <source>
        <dbReference type="ARBA" id="ARBA00022807"/>
    </source>
</evidence>
<comment type="similarity">
    <text evidence="1">Belongs to the peptidase C2 family.</text>
</comment>
<keyword evidence="4 6" id="KW-0788">Thiol protease</keyword>
<evidence type="ECO:0000259" key="8">
    <source>
        <dbReference type="PROSITE" id="PS50203"/>
    </source>
</evidence>
<keyword evidence="7" id="KW-0732">Signal</keyword>
<evidence type="ECO:0000256" key="1">
    <source>
        <dbReference type="ARBA" id="ARBA00007623"/>
    </source>
</evidence>
<dbReference type="SMART" id="SM00230">
    <property type="entry name" value="CysPc"/>
    <property type="match status" value="1"/>
</dbReference>
<evidence type="ECO:0000256" key="5">
    <source>
        <dbReference type="PIRSR" id="PIRSR622684-1"/>
    </source>
</evidence>
<dbReference type="InterPro" id="IPR001300">
    <property type="entry name" value="Peptidase_C2_calpain_cat"/>
</dbReference>
<dbReference type="PRINTS" id="PR00704">
    <property type="entry name" value="CALPAIN"/>
</dbReference>
<evidence type="ECO:0000256" key="3">
    <source>
        <dbReference type="ARBA" id="ARBA00022801"/>
    </source>
</evidence>
<feature type="active site" evidence="5 6">
    <location>
        <position position="128"/>
    </location>
</feature>
<dbReference type="OrthoDB" id="424753at2759"/>
<accession>A0A078AGF2</accession>
<dbReference type="PANTHER" id="PTHR10183:SF379">
    <property type="entry name" value="CALPAIN-5"/>
    <property type="match status" value="1"/>
</dbReference>
<dbReference type="Gene3D" id="3.90.70.10">
    <property type="entry name" value="Cysteine proteinases"/>
    <property type="match status" value="1"/>
</dbReference>
<evidence type="ECO:0000256" key="6">
    <source>
        <dbReference type="PROSITE-ProRule" id="PRU00239"/>
    </source>
</evidence>
<dbReference type="SUPFAM" id="SSF54001">
    <property type="entry name" value="Cysteine proteinases"/>
    <property type="match status" value="1"/>
</dbReference>